<dbReference type="Gene3D" id="3.30.420.10">
    <property type="entry name" value="Ribonuclease H-like superfamily/Ribonuclease H"/>
    <property type="match status" value="1"/>
</dbReference>
<comment type="caution">
    <text evidence="7">The sequence shown here is derived from an EMBL/GenBank/DDBJ whole genome shotgun (WGS) entry which is preliminary data.</text>
</comment>
<dbReference type="PANTHER" id="PTHR30231">
    <property type="entry name" value="DNA POLYMERASE III SUBUNIT EPSILON"/>
    <property type="match status" value="1"/>
</dbReference>
<feature type="region of interest" description="Disordered" evidence="4">
    <location>
        <begin position="666"/>
        <end position="708"/>
    </location>
</feature>
<feature type="transmembrane region" description="Helical" evidence="5">
    <location>
        <begin position="722"/>
        <end position="744"/>
    </location>
</feature>
<proteinExistence type="predicted"/>
<evidence type="ECO:0000256" key="1">
    <source>
        <dbReference type="ARBA" id="ARBA00022722"/>
    </source>
</evidence>
<dbReference type="SUPFAM" id="SSF53098">
    <property type="entry name" value="Ribonuclease H-like"/>
    <property type="match status" value="1"/>
</dbReference>
<dbReference type="Gene3D" id="3.30.760.10">
    <property type="entry name" value="RNA Cap, Translation Initiation Factor Eif4e"/>
    <property type="match status" value="1"/>
</dbReference>
<feature type="compositionally biased region" description="Acidic residues" evidence="4">
    <location>
        <begin position="674"/>
        <end position="697"/>
    </location>
</feature>
<evidence type="ECO:0000259" key="6">
    <source>
        <dbReference type="SMART" id="SM00479"/>
    </source>
</evidence>
<dbReference type="InterPro" id="IPR013520">
    <property type="entry name" value="Ribonucl_H"/>
</dbReference>
<sequence length="745" mass="82458">MTRGMPFTSHKTEELPVAQQASRTLTGHIIWGTAGIRPTSSGVSINVVFFQNTPPGVEIRQPNTPASVAVTFFMYKAFDLGFILKWFSSVISVPLWNQVTLTVLAENPEQRGMISMRVDFGREMWTKNRLMEKIQNKQRLFESFLRRKPSLHHLVHCFYPLTQQASRASRNAPAVCAILPAPCPVLKYSSSQCRHQPTLLLQTRKLSRPFLAVNRRHCTQSHKLAMDASKDTLNDAPEPQKDENEDPNVSRSSIGTSFCTNLNVDPSTHAEHMWLEASAAPYEYDDANGKWLMFFPRDQIDAKWAQVKQLYFSGDLDRISSVIVSTAMPSERSSGKNEHVMAFFCGPADDEARVREIGTNLLEKVVPDVQAIYYKSNEQTAQSFSPDRSAANNATVVEKKRTPATTKKSLYRLAIPGLSKTSGATTHQTGITKENVSNDEASASLPLPRSASCNCVLSKGASVMVLDTETTGFPPKASPHDLDSWDKCRMVELAWHMYCPCGQTLSKYAFLVKPDFTYEIPPGAVKVHGITREKALLEGRPIQDIFSIFKTSLDDTSVVVGHNIQFDVRVILAEMHRAKQTALADMFEEIPTDCTMTLGAQTMPSGRNTKLAVLYEECFGEPPSGVMHRADADVEACARIYFFLRYGQEIKAEVLSSESVDGGVEESLNLESELSVDESSVEDEGFSGTDPESEVGSETEKEASEEPQEMFMVGSYETTPTVAALVAVAVGCTALFLYNFGALVL</sequence>
<organism evidence="7 8">
    <name type="scientific">Ramazzottius varieornatus</name>
    <name type="common">Water bear</name>
    <name type="synonym">Tardigrade</name>
    <dbReference type="NCBI Taxonomy" id="947166"/>
    <lineage>
        <taxon>Eukaryota</taxon>
        <taxon>Metazoa</taxon>
        <taxon>Ecdysozoa</taxon>
        <taxon>Tardigrada</taxon>
        <taxon>Eutardigrada</taxon>
        <taxon>Parachela</taxon>
        <taxon>Hypsibioidea</taxon>
        <taxon>Ramazzottiidae</taxon>
        <taxon>Ramazzottius</taxon>
    </lineage>
</organism>
<dbReference type="InterPro" id="IPR036397">
    <property type="entry name" value="RNaseH_sf"/>
</dbReference>
<dbReference type="SMART" id="SM00479">
    <property type="entry name" value="EXOIII"/>
    <property type="match status" value="1"/>
</dbReference>
<dbReference type="CDD" id="cd06127">
    <property type="entry name" value="DEDDh"/>
    <property type="match status" value="1"/>
</dbReference>
<evidence type="ECO:0000256" key="3">
    <source>
        <dbReference type="ARBA" id="ARBA00022839"/>
    </source>
</evidence>
<dbReference type="InterPro" id="IPR012337">
    <property type="entry name" value="RNaseH-like_sf"/>
</dbReference>
<feature type="compositionally biased region" description="Basic and acidic residues" evidence="4">
    <location>
        <begin position="224"/>
        <end position="242"/>
    </location>
</feature>
<protein>
    <recommendedName>
        <fullName evidence="6">Exonuclease domain-containing protein</fullName>
    </recommendedName>
</protein>
<evidence type="ECO:0000256" key="4">
    <source>
        <dbReference type="SAM" id="MobiDB-lite"/>
    </source>
</evidence>
<dbReference type="AlphaFoldDB" id="A0A1D1VUL3"/>
<keyword evidence="3" id="KW-0269">Exonuclease</keyword>
<keyword evidence="2" id="KW-0378">Hydrolase</keyword>
<feature type="region of interest" description="Disordered" evidence="4">
    <location>
        <begin position="224"/>
        <end position="254"/>
    </location>
</feature>
<dbReference type="OrthoDB" id="10067381at2759"/>
<evidence type="ECO:0000313" key="8">
    <source>
        <dbReference type="Proteomes" id="UP000186922"/>
    </source>
</evidence>
<dbReference type="Pfam" id="PF00929">
    <property type="entry name" value="RNase_T"/>
    <property type="match status" value="1"/>
</dbReference>
<keyword evidence="5" id="KW-1133">Transmembrane helix</keyword>
<dbReference type="PANTHER" id="PTHR30231:SF4">
    <property type="entry name" value="PROTEIN NEN2"/>
    <property type="match status" value="1"/>
</dbReference>
<dbReference type="EMBL" id="BDGG01000008">
    <property type="protein sequence ID" value="GAV02664.1"/>
    <property type="molecule type" value="Genomic_DNA"/>
</dbReference>
<feature type="domain" description="Exonuclease" evidence="6">
    <location>
        <begin position="462"/>
        <end position="650"/>
    </location>
</feature>
<dbReference type="GO" id="GO:0008408">
    <property type="term" value="F:3'-5' exonuclease activity"/>
    <property type="evidence" value="ECO:0007669"/>
    <property type="project" value="TreeGrafter"/>
</dbReference>
<dbReference type="InterPro" id="IPR023398">
    <property type="entry name" value="TIF_eIF4e-like"/>
</dbReference>
<dbReference type="Proteomes" id="UP000186922">
    <property type="component" value="Unassembled WGS sequence"/>
</dbReference>
<keyword evidence="5" id="KW-0472">Membrane</keyword>
<dbReference type="GO" id="GO:0003676">
    <property type="term" value="F:nucleic acid binding"/>
    <property type="evidence" value="ECO:0007669"/>
    <property type="project" value="InterPro"/>
</dbReference>
<keyword evidence="8" id="KW-1185">Reference proteome</keyword>
<evidence type="ECO:0000256" key="5">
    <source>
        <dbReference type="SAM" id="Phobius"/>
    </source>
</evidence>
<dbReference type="SUPFAM" id="SSF55418">
    <property type="entry name" value="eIF4e-like"/>
    <property type="match status" value="1"/>
</dbReference>
<gene>
    <name evidence="7" type="primary">RvY_13201</name>
    <name evidence="7" type="synonym">RvY_13201.1</name>
    <name evidence="7" type="ORF">RvY_13201-1</name>
</gene>
<reference evidence="7 8" key="1">
    <citation type="journal article" date="2016" name="Nat. Commun.">
        <title>Extremotolerant tardigrade genome and improved radiotolerance of human cultured cells by tardigrade-unique protein.</title>
        <authorList>
            <person name="Hashimoto T."/>
            <person name="Horikawa D.D."/>
            <person name="Saito Y."/>
            <person name="Kuwahara H."/>
            <person name="Kozuka-Hata H."/>
            <person name="Shin-I T."/>
            <person name="Minakuchi Y."/>
            <person name="Ohishi K."/>
            <person name="Motoyama A."/>
            <person name="Aizu T."/>
            <person name="Enomoto A."/>
            <person name="Kondo K."/>
            <person name="Tanaka S."/>
            <person name="Hara Y."/>
            <person name="Koshikawa S."/>
            <person name="Sagara H."/>
            <person name="Miura T."/>
            <person name="Yokobori S."/>
            <person name="Miyagawa K."/>
            <person name="Suzuki Y."/>
            <person name="Kubo T."/>
            <person name="Oyama M."/>
            <person name="Kohara Y."/>
            <person name="Fujiyama A."/>
            <person name="Arakawa K."/>
            <person name="Katayama T."/>
            <person name="Toyoda A."/>
            <person name="Kunieda T."/>
        </authorList>
    </citation>
    <scope>NUCLEOTIDE SEQUENCE [LARGE SCALE GENOMIC DNA]</scope>
    <source>
        <strain evidence="7 8">YOKOZUNA-1</strain>
    </source>
</reference>
<name>A0A1D1VUL3_RAMVA</name>
<accession>A0A1D1VUL3</accession>
<feature type="region of interest" description="Disordered" evidence="4">
    <location>
        <begin position="421"/>
        <end position="445"/>
    </location>
</feature>
<evidence type="ECO:0000256" key="2">
    <source>
        <dbReference type="ARBA" id="ARBA00022801"/>
    </source>
</evidence>
<keyword evidence="5" id="KW-0812">Transmembrane</keyword>
<feature type="compositionally biased region" description="Polar residues" evidence="4">
    <location>
        <begin position="421"/>
        <end position="440"/>
    </location>
</feature>
<keyword evidence="1" id="KW-0540">Nuclease</keyword>
<evidence type="ECO:0000313" key="7">
    <source>
        <dbReference type="EMBL" id="GAV02664.1"/>
    </source>
</evidence>